<reference evidence="1" key="1">
    <citation type="submission" date="2014-11" db="EMBL/GenBank/DDBJ databases">
        <authorList>
            <person name="Amaro Gonzalez C."/>
        </authorList>
    </citation>
    <scope>NUCLEOTIDE SEQUENCE</scope>
</reference>
<evidence type="ECO:0000313" key="1">
    <source>
        <dbReference type="EMBL" id="JAH82628.1"/>
    </source>
</evidence>
<organism evidence="1">
    <name type="scientific">Anguilla anguilla</name>
    <name type="common">European freshwater eel</name>
    <name type="synonym">Muraena anguilla</name>
    <dbReference type="NCBI Taxonomy" id="7936"/>
    <lineage>
        <taxon>Eukaryota</taxon>
        <taxon>Metazoa</taxon>
        <taxon>Chordata</taxon>
        <taxon>Craniata</taxon>
        <taxon>Vertebrata</taxon>
        <taxon>Euteleostomi</taxon>
        <taxon>Actinopterygii</taxon>
        <taxon>Neopterygii</taxon>
        <taxon>Teleostei</taxon>
        <taxon>Anguilliformes</taxon>
        <taxon>Anguillidae</taxon>
        <taxon>Anguilla</taxon>
    </lineage>
</organism>
<name>A0A0E9VZG6_ANGAN</name>
<reference evidence="1" key="2">
    <citation type="journal article" date="2015" name="Fish Shellfish Immunol.">
        <title>Early steps in the European eel (Anguilla anguilla)-Vibrio vulnificus interaction in the gills: Role of the RtxA13 toxin.</title>
        <authorList>
            <person name="Callol A."/>
            <person name="Pajuelo D."/>
            <person name="Ebbesson L."/>
            <person name="Teles M."/>
            <person name="MacKenzie S."/>
            <person name="Amaro C."/>
        </authorList>
    </citation>
    <scope>NUCLEOTIDE SEQUENCE</scope>
</reference>
<accession>A0A0E9VZG6</accession>
<dbReference type="EMBL" id="GBXM01025949">
    <property type="protein sequence ID" value="JAH82628.1"/>
    <property type="molecule type" value="Transcribed_RNA"/>
</dbReference>
<protein>
    <submittedName>
        <fullName evidence="1">Uncharacterized protein</fullName>
    </submittedName>
</protein>
<sequence length="14" mass="1718">MAWCVFFTRFHDSA</sequence>
<proteinExistence type="predicted"/>